<reference evidence="4 5" key="1">
    <citation type="submission" date="2019-08" db="EMBL/GenBank/DDBJ databases">
        <title>A chromosome-level genome assembly, high-density linkage maps, and genome scans reveal the genomic architecture of hybrid incompatibilities underlying speciation via character displacement in darters (Percidae: Etheostominae).</title>
        <authorList>
            <person name="Moran R.L."/>
            <person name="Catchen J.M."/>
            <person name="Fuller R.C."/>
        </authorList>
    </citation>
    <scope>NUCLEOTIDE SEQUENCE [LARGE SCALE GENOMIC DNA]</scope>
    <source>
        <strain evidence="4">EspeVRDwgs_2016</strain>
        <tissue evidence="4">Muscle</tissue>
    </source>
</reference>
<dbReference type="GO" id="GO:0031012">
    <property type="term" value="C:extracellular matrix"/>
    <property type="evidence" value="ECO:0007669"/>
    <property type="project" value="TreeGrafter"/>
</dbReference>
<accession>A0A5J5DF56</accession>
<dbReference type="PANTHER" id="PTHR13723:SF281">
    <property type="entry name" value="PAPILIN"/>
    <property type="match status" value="1"/>
</dbReference>
<proteinExistence type="predicted"/>
<dbReference type="EMBL" id="VOFY01000006">
    <property type="protein sequence ID" value="KAA8591962.1"/>
    <property type="molecule type" value="Genomic_DNA"/>
</dbReference>
<evidence type="ECO:0000256" key="3">
    <source>
        <dbReference type="SAM" id="MobiDB-lite"/>
    </source>
</evidence>
<dbReference type="FunFam" id="2.20.100.10:FF:000003">
    <property type="entry name" value="Adhesion G protein-coupled receptor B2"/>
    <property type="match status" value="1"/>
</dbReference>
<keyword evidence="5" id="KW-1185">Reference proteome</keyword>
<dbReference type="SMART" id="SM00209">
    <property type="entry name" value="TSP1"/>
    <property type="match status" value="2"/>
</dbReference>
<dbReference type="PANTHER" id="PTHR13723">
    <property type="entry name" value="ADAMTS A DISINTEGRIN AND METALLOPROTEASE WITH THROMBOSPONDIN MOTIFS PROTEASE"/>
    <property type="match status" value="1"/>
</dbReference>
<dbReference type="PROSITE" id="PS50092">
    <property type="entry name" value="TSP1"/>
    <property type="match status" value="2"/>
</dbReference>
<dbReference type="InterPro" id="IPR000884">
    <property type="entry name" value="TSP1_rpt"/>
</dbReference>
<dbReference type="InterPro" id="IPR036383">
    <property type="entry name" value="TSP1_rpt_sf"/>
</dbReference>
<dbReference type="Proteomes" id="UP000327493">
    <property type="component" value="Chromosome 6"/>
</dbReference>
<comment type="subcellular location">
    <subcellularLocation>
        <location evidence="1">Secreted</location>
    </subcellularLocation>
</comment>
<evidence type="ECO:0000313" key="5">
    <source>
        <dbReference type="Proteomes" id="UP000327493"/>
    </source>
</evidence>
<dbReference type="GO" id="GO:0006508">
    <property type="term" value="P:proteolysis"/>
    <property type="evidence" value="ECO:0007669"/>
    <property type="project" value="TreeGrafter"/>
</dbReference>
<evidence type="ECO:0000313" key="4">
    <source>
        <dbReference type="EMBL" id="KAA8591962.1"/>
    </source>
</evidence>
<feature type="region of interest" description="Disordered" evidence="3">
    <location>
        <begin position="221"/>
        <end position="242"/>
    </location>
</feature>
<gene>
    <name evidence="4" type="ORF">FQN60_017336</name>
</gene>
<dbReference type="GO" id="GO:0030198">
    <property type="term" value="P:extracellular matrix organization"/>
    <property type="evidence" value="ECO:0007669"/>
    <property type="project" value="TreeGrafter"/>
</dbReference>
<dbReference type="GO" id="GO:0004222">
    <property type="term" value="F:metalloendopeptidase activity"/>
    <property type="evidence" value="ECO:0007669"/>
    <property type="project" value="TreeGrafter"/>
</dbReference>
<evidence type="ECO:0000256" key="1">
    <source>
        <dbReference type="ARBA" id="ARBA00004613"/>
    </source>
</evidence>
<dbReference type="PRINTS" id="PR01705">
    <property type="entry name" value="TSP1REPEAT"/>
</dbReference>
<dbReference type="AlphaFoldDB" id="A0A5J5DF56"/>
<dbReference type="Pfam" id="PF00090">
    <property type="entry name" value="TSP_1"/>
    <property type="match status" value="2"/>
</dbReference>
<organism evidence="4 5">
    <name type="scientific">Etheostoma spectabile</name>
    <name type="common">orangethroat darter</name>
    <dbReference type="NCBI Taxonomy" id="54343"/>
    <lineage>
        <taxon>Eukaryota</taxon>
        <taxon>Metazoa</taxon>
        <taxon>Chordata</taxon>
        <taxon>Craniata</taxon>
        <taxon>Vertebrata</taxon>
        <taxon>Euteleostomi</taxon>
        <taxon>Actinopterygii</taxon>
        <taxon>Neopterygii</taxon>
        <taxon>Teleostei</taxon>
        <taxon>Neoteleostei</taxon>
        <taxon>Acanthomorphata</taxon>
        <taxon>Eupercaria</taxon>
        <taxon>Perciformes</taxon>
        <taxon>Percoidei</taxon>
        <taxon>Percidae</taxon>
        <taxon>Etheostomatinae</taxon>
        <taxon>Etheostoma</taxon>
    </lineage>
</organism>
<dbReference type="Gene3D" id="2.20.100.10">
    <property type="entry name" value="Thrombospondin type-1 (TSP1) repeat"/>
    <property type="match status" value="2"/>
</dbReference>
<evidence type="ECO:0000256" key="2">
    <source>
        <dbReference type="ARBA" id="ARBA00022525"/>
    </source>
</evidence>
<dbReference type="InterPro" id="IPR050439">
    <property type="entry name" value="ADAMTS_ADAMTS-like"/>
</dbReference>
<protein>
    <submittedName>
        <fullName evidence="4">Uncharacterized protein</fullName>
    </submittedName>
</protein>
<keyword evidence="2" id="KW-0964">Secreted</keyword>
<feature type="compositionally biased region" description="Polar residues" evidence="3">
    <location>
        <begin position="231"/>
        <end position="240"/>
    </location>
</feature>
<name>A0A5J5DF56_9PERO</name>
<dbReference type="GO" id="GO:0005576">
    <property type="term" value="C:extracellular region"/>
    <property type="evidence" value="ECO:0007669"/>
    <property type="project" value="UniProtKB-SubCell"/>
</dbReference>
<sequence>MIKALLRDECGEQTNLPTKVEAGAESIRQHIYSCMYITCSDLRGSSFMAHQDEPPAAPCHLLIHLSLRFFRSVSPSLSHNAVTSHTVEGFGKSMDEIDREALAVPIGTLPPDAQCRRVTGRETTCEKHPAADKALLKACGWSVWGQWAQCSSECGGGVQTRTRTCRSPAEESYLCEGVVEEGRPCNSQTCTGELLAVCVRLYSCFYIRVCHQSLRSVDSRKRDDVDKPRSGQQSPQTVDSASGDEWSAWTVCSATCGEGWQSRTRLCVSSSYSTQCSGPLREQRPCNNSAVCPGKPPPSLPPLPPSCARPALSWTLPHPYKTHLTPLRLLAKLWPQG</sequence>
<comment type="caution">
    <text evidence="4">The sequence shown here is derived from an EMBL/GenBank/DDBJ whole genome shotgun (WGS) entry which is preliminary data.</text>
</comment>
<dbReference type="SUPFAM" id="SSF82895">
    <property type="entry name" value="TSP-1 type 1 repeat"/>
    <property type="match status" value="2"/>
</dbReference>